<evidence type="ECO:0000256" key="2">
    <source>
        <dbReference type="ARBA" id="ARBA00023034"/>
    </source>
</evidence>
<keyword evidence="2" id="KW-0333">Golgi apparatus</keyword>
<dbReference type="InterPro" id="IPR008628">
    <property type="entry name" value="GPP34-like"/>
</dbReference>
<evidence type="ECO:0008006" key="7">
    <source>
        <dbReference type="Google" id="ProtNLM"/>
    </source>
</evidence>
<organism evidence="5 6">
    <name type="scientific">Saccharopolyspora gloriosae</name>
    <dbReference type="NCBI Taxonomy" id="455344"/>
    <lineage>
        <taxon>Bacteria</taxon>
        <taxon>Bacillati</taxon>
        <taxon>Actinomycetota</taxon>
        <taxon>Actinomycetes</taxon>
        <taxon>Pseudonocardiales</taxon>
        <taxon>Pseudonocardiaceae</taxon>
        <taxon>Saccharopolyspora</taxon>
    </lineage>
</organism>
<keyword evidence="4" id="KW-0472">Membrane</keyword>
<evidence type="ECO:0000313" key="5">
    <source>
        <dbReference type="EMBL" id="MBB5069126.1"/>
    </source>
</evidence>
<name>A0A840NA77_9PSEU</name>
<dbReference type="EMBL" id="JACHIV010000001">
    <property type="protein sequence ID" value="MBB5069126.1"/>
    <property type="molecule type" value="Genomic_DNA"/>
</dbReference>
<dbReference type="AlphaFoldDB" id="A0A840NA77"/>
<protein>
    <recommendedName>
        <fullName evidence="7">Golgi phosphoprotein 3 GPP34</fullName>
    </recommendedName>
</protein>
<reference evidence="5 6" key="1">
    <citation type="submission" date="2020-08" db="EMBL/GenBank/DDBJ databases">
        <title>Sequencing the genomes of 1000 actinobacteria strains.</title>
        <authorList>
            <person name="Klenk H.-P."/>
        </authorList>
    </citation>
    <scope>NUCLEOTIDE SEQUENCE [LARGE SCALE GENOMIC DNA]</scope>
    <source>
        <strain evidence="5 6">DSM 45582</strain>
    </source>
</reference>
<dbReference type="Proteomes" id="UP000580474">
    <property type="component" value="Unassembled WGS sequence"/>
</dbReference>
<sequence>MNLPLPHEMYLLCYDVEKGRIESSSALVRGQLVRAAAVADLALAGWFRDEAGKAARTSTETPDDPFLAEVLDHVSPDRPRRWFTVVDHSWHTAEATMRDLLAATGVITADRRRALGLFPVHDIALPDPERVRLLQGRVRDAVLGGHDPAGIAIEDAVLATFALQGDVRTAFSPKERRAHRDVVRSLADRVDSDLPGLRKALDYSIAARRAGATS</sequence>
<dbReference type="RefSeq" id="WP_184478852.1">
    <property type="nucleotide sequence ID" value="NZ_JACHIV010000001.1"/>
</dbReference>
<dbReference type="GO" id="GO:0005737">
    <property type="term" value="C:cytoplasm"/>
    <property type="evidence" value="ECO:0007669"/>
    <property type="project" value="UniProtKB-ARBA"/>
</dbReference>
<evidence type="ECO:0000313" key="6">
    <source>
        <dbReference type="Proteomes" id="UP000580474"/>
    </source>
</evidence>
<evidence type="ECO:0000256" key="3">
    <source>
        <dbReference type="ARBA" id="ARBA00023121"/>
    </source>
</evidence>
<proteinExistence type="predicted"/>
<gene>
    <name evidence="5" type="ORF">BJ969_002214</name>
</gene>
<accession>A0A840NA77</accession>
<dbReference type="GO" id="GO:0012505">
    <property type="term" value="C:endomembrane system"/>
    <property type="evidence" value="ECO:0007669"/>
    <property type="project" value="UniProtKB-ARBA"/>
</dbReference>
<dbReference type="Gene3D" id="1.10.3630.10">
    <property type="entry name" value="yeast vps74-n-term truncation variant domain like"/>
    <property type="match status" value="1"/>
</dbReference>
<dbReference type="GO" id="GO:0070273">
    <property type="term" value="F:phosphatidylinositol-4-phosphate binding"/>
    <property type="evidence" value="ECO:0007669"/>
    <property type="project" value="InterPro"/>
</dbReference>
<comment type="subcellular location">
    <subcellularLocation>
        <location evidence="1">Golgi apparatus membrane</location>
        <topology evidence="1">Peripheral membrane protein</topology>
        <orientation evidence="1">Cytoplasmic side</orientation>
    </subcellularLocation>
</comment>
<keyword evidence="3" id="KW-0446">Lipid-binding</keyword>
<comment type="caution">
    <text evidence="5">The sequence shown here is derived from an EMBL/GenBank/DDBJ whole genome shotgun (WGS) entry which is preliminary data.</text>
</comment>
<evidence type="ECO:0000256" key="1">
    <source>
        <dbReference type="ARBA" id="ARBA00004255"/>
    </source>
</evidence>
<evidence type="ECO:0000256" key="4">
    <source>
        <dbReference type="ARBA" id="ARBA00023136"/>
    </source>
</evidence>
<dbReference type="Pfam" id="PF05719">
    <property type="entry name" value="GPP34"/>
    <property type="match status" value="1"/>
</dbReference>
<dbReference type="InterPro" id="IPR038261">
    <property type="entry name" value="GPP34-like_sf"/>
</dbReference>
<keyword evidence="6" id="KW-1185">Reference proteome</keyword>